<reference evidence="2 3" key="1">
    <citation type="submission" date="2021-06" db="EMBL/GenBank/DDBJ databases">
        <authorList>
            <person name="Kallberg Y."/>
            <person name="Tangrot J."/>
            <person name="Rosling A."/>
        </authorList>
    </citation>
    <scope>NUCLEOTIDE SEQUENCE [LARGE SCALE GENOMIC DNA]</scope>
    <source>
        <strain evidence="2 3">120-4 pot B 10/14</strain>
    </source>
</reference>
<organism evidence="2 3">
    <name type="scientific">Gigaspora margarita</name>
    <dbReference type="NCBI Taxonomy" id="4874"/>
    <lineage>
        <taxon>Eukaryota</taxon>
        <taxon>Fungi</taxon>
        <taxon>Fungi incertae sedis</taxon>
        <taxon>Mucoromycota</taxon>
        <taxon>Glomeromycotina</taxon>
        <taxon>Glomeromycetes</taxon>
        <taxon>Diversisporales</taxon>
        <taxon>Gigasporaceae</taxon>
        <taxon>Gigaspora</taxon>
    </lineage>
</organism>
<feature type="transmembrane region" description="Helical" evidence="1">
    <location>
        <begin position="437"/>
        <end position="458"/>
    </location>
</feature>
<evidence type="ECO:0000256" key="1">
    <source>
        <dbReference type="SAM" id="Phobius"/>
    </source>
</evidence>
<sequence>MNDILAFFSIYVSFSSGLLSFLFTVTTSLTGIIVGNLSLLVLQRTNNNAFIQASYRERILILLLGQQIKSSLWQGLSFELFYNFSLWFRHYEKLWPVIIMCFIGNILVSLTELTSESVLFPENSHYTTQNNATLLFDPVTGLMDTTLRERGNGFYSNQDYANFYKFLQSSKSYIKDTRLYTDNKVCIAPNNISNFDGQDYLNNTSFNTICQWVNTQCATYDVSSMSKQSDQIKYRRNGTAIVLNSRWPNVNYTEWADLNDFPISSGKYRYNFTIVLTNPNITFVDSNTTWKNITRNDSMELYETTIPGIYLDAGLDYIGVDNQSMITWSGSCDTTFAQCRAYFSNGIMQSCNNITYHGIFSNSELPYSSLTFKDLTILNLAMQSQSDTIKNHYSDAISYALSKSLVAWYNVGNFPNMNSSNETINLMLTKYVIKQHFSYLPLLFYPLWLSFIILYCLIRYEKPKLSSYIYTPISFINLFGDLDDVTIIEQQGDSVKLSKVKYENWDLRKLNL</sequence>
<gene>
    <name evidence="2" type="ORF">GMARGA_LOCUS19448</name>
</gene>
<keyword evidence="1" id="KW-0472">Membrane</keyword>
<proteinExistence type="predicted"/>
<feature type="transmembrane region" description="Helical" evidence="1">
    <location>
        <begin position="20"/>
        <end position="42"/>
    </location>
</feature>
<protein>
    <submittedName>
        <fullName evidence="2">24736_t:CDS:1</fullName>
    </submittedName>
</protein>
<dbReference type="EMBL" id="CAJVQB010016242">
    <property type="protein sequence ID" value="CAG8778986.1"/>
    <property type="molecule type" value="Genomic_DNA"/>
</dbReference>
<dbReference type="Proteomes" id="UP000789901">
    <property type="component" value="Unassembled WGS sequence"/>
</dbReference>
<accession>A0ABN7VJB6</accession>
<keyword evidence="3" id="KW-1185">Reference proteome</keyword>
<keyword evidence="1" id="KW-0812">Transmembrane</keyword>
<keyword evidence="1" id="KW-1133">Transmembrane helix</keyword>
<evidence type="ECO:0000313" key="2">
    <source>
        <dbReference type="EMBL" id="CAG8778986.1"/>
    </source>
</evidence>
<name>A0ABN7VJB6_GIGMA</name>
<comment type="caution">
    <text evidence="2">The sequence shown here is derived from an EMBL/GenBank/DDBJ whole genome shotgun (WGS) entry which is preliminary data.</text>
</comment>
<feature type="transmembrane region" description="Helical" evidence="1">
    <location>
        <begin position="94"/>
        <end position="111"/>
    </location>
</feature>
<evidence type="ECO:0000313" key="3">
    <source>
        <dbReference type="Proteomes" id="UP000789901"/>
    </source>
</evidence>